<dbReference type="OrthoDB" id="302770at2759"/>
<dbReference type="EnsemblMetazoa" id="XM_022816521">
    <property type="protein sequence ID" value="XP_022672256"/>
    <property type="gene ID" value="LOC111254988"/>
</dbReference>
<dbReference type="AlphaFoldDB" id="A0A7M7KUS1"/>
<dbReference type="InterPro" id="IPR021790">
    <property type="entry name" value="PTBP1-like_RRM2"/>
</dbReference>
<dbReference type="Pfam" id="PF11835">
    <property type="entry name" value="RRM_8"/>
    <property type="match status" value="1"/>
</dbReference>
<evidence type="ECO:0000256" key="1">
    <source>
        <dbReference type="ARBA" id="ARBA00022737"/>
    </source>
</evidence>
<dbReference type="SUPFAM" id="SSF54928">
    <property type="entry name" value="RNA-binding domain, RBD"/>
    <property type="match status" value="2"/>
</dbReference>
<dbReference type="SMART" id="SM00360">
    <property type="entry name" value="RRM"/>
    <property type="match status" value="3"/>
</dbReference>
<feature type="domain" description="RRM" evidence="5">
    <location>
        <begin position="281"/>
        <end position="354"/>
    </location>
</feature>
<protein>
    <recommendedName>
        <fullName evidence="5">RRM domain-containing protein</fullName>
    </recommendedName>
</protein>
<dbReference type="CDD" id="cd12694">
    <property type="entry name" value="RRM2_hnRNPL_like"/>
    <property type="match status" value="1"/>
</dbReference>
<sequence length="511" mass="55281">MPFDLEDGNGRAPKRQRTEPLKPNHIVLMTIRNALYPIDVEVVHKISSPLGRVQRIVIFRKNGVQALVEFESIEQATRARMELDGADIYQGCCTLKVEFAKPAKLNVYKNDKDTWDYTGCLDGKEKDPGRHKAALLGPPPMPGNSAFVGACTPSGLIGVVAGGGPPYGGAYDDGSAFSRNGRGSQVGQPQGGSRNGAGAYGTAPGGPDSAGFDYQHYGAAHGGQGGMGAKGGYGDRRGDVATYDRRDGSSMRGGDDFASRNLAGPPGNFNSLPPPMHNAGCVLMVYGLAPRINTSHLFNLFCLYGNVIRVKFLRSKPGCAMVQMGDGASVERAVQNVHSSVLFDQTLQVNFSKQPFLHEEVKAYDLPDGTPSFREFSKSRNNRFSNSELAAKNRIRPPSNTLHFFNAPSDVTDDRLRDVFSKEDLTPPVKVTMFENKNLKSQTGMLEFETIQQATEALVICNHAPIQSPASPFPFLLKLCFTSGSYPKHLSNEQGSNGATGQLVQIKDDDM</sequence>
<dbReference type="Gene3D" id="3.30.70.330">
    <property type="match status" value="3"/>
</dbReference>
<dbReference type="PROSITE" id="PS50102">
    <property type="entry name" value="RRM"/>
    <property type="match status" value="2"/>
</dbReference>
<keyword evidence="2 3" id="KW-0694">RNA-binding</keyword>
<dbReference type="RefSeq" id="XP_022672263.1">
    <property type="nucleotide sequence ID" value="XM_022816528.1"/>
</dbReference>
<accession>A0A7M7KUS1</accession>
<dbReference type="Pfam" id="PF22976">
    <property type="entry name" value="RRM_10"/>
    <property type="match status" value="1"/>
</dbReference>
<dbReference type="EnsemblMetazoa" id="XM_022816522">
    <property type="protein sequence ID" value="XP_022672257"/>
    <property type="gene ID" value="LOC111254988"/>
</dbReference>
<feature type="domain" description="RRM" evidence="5">
    <location>
        <begin position="27"/>
        <end position="102"/>
    </location>
</feature>
<dbReference type="InterPro" id="IPR000504">
    <property type="entry name" value="RRM_dom"/>
</dbReference>
<dbReference type="RefSeq" id="XP_022672256.1">
    <property type="nucleotide sequence ID" value="XM_022816521.1"/>
</dbReference>
<evidence type="ECO:0000256" key="2">
    <source>
        <dbReference type="ARBA" id="ARBA00022884"/>
    </source>
</evidence>
<dbReference type="EnsemblMetazoa" id="XM_022816535">
    <property type="protein sequence ID" value="XP_022672270"/>
    <property type="gene ID" value="LOC111254988"/>
</dbReference>
<dbReference type="CTD" id="37254"/>
<dbReference type="EnsemblMetazoa" id="XM_022816527">
    <property type="protein sequence ID" value="XP_022672262"/>
    <property type="gene ID" value="LOC111254988"/>
</dbReference>
<dbReference type="RefSeq" id="XP_022672269.1">
    <property type="nucleotide sequence ID" value="XM_022816534.1"/>
</dbReference>
<dbReference type="EnsemblMetazoa" id="XM_022816520">
    <property type="protein sequence ID" value="XP_022672255"/>
    <property type="gene ID" value="LOC111254988"/>
</dbReference>
<dbReference type="InterPro" id="IPR012677">
    <property type="entry name" value="Nucleotide-bd_a/b_plait_sf"/>
</dbReference>
<evidence type="ECO:0000256" key="4">
    <source>
        <dbReference type="SAM" id="MobiDB-lite"/>
    </source>
</evidence>
<dbReference type="EnsemblMetazoa" id="XM_022816536">
    <property type="protein sequence ID" value="XP_022672271"/>
    <property type="gene ID" value="LOC111254988"/>
</dbReference>
<feature type="region of interest" description="Disordered" evidence="4">
    <location>
        <begin position="172"/>
        <end position="204"/>
    </location>
</feature>
<dbReference type="EnsemblMetazoa" id="XM_022816528">
    <property type="protein sequence ID" value="XP_022672263"/>
    <property type="gene ID" value="LOC111254988"/>
</dbReference>
<dbReference type="RefSeq" id="XP_022672270.1">
    <property type="nucleotide sequence ID" value="XM_022816535.1"/>
</dbReference>
<dbReference type="RefSeq" id="XP_022672255.1">
    <property type="nucleotide sequence ID" value="XM_022816520.1"/>
</dbReference>
<dbReference type="RefSeq" id="XP_022672260.1">
    <property type="nucleotide sequence ID" value="XM_022816525.1"/>
</dbReference>
<dbReference type="EnsemblMetazoa" id="XM_022816529">
    <property type="protein sequence ID" value="XP_022672264"/>
    <property type="gene ID" value="LOC111254988"/>
</dbReference>
<dbReference type="InParanoid" id="A0A7M7KUS1"/>
<dbReference type="RefSeq" id="XP_022672268.1">
    <property type="nucleotide sequence ID" value="XM_022816533.1"/>
</dbReference>
<feature type="compositionally biased region" description="Polar residues" evidence="4">
    <location>
        <begin position="177"/>
        <end position="188"/>
    </location>
</feature>
<dbReference type="EnsemblMetazoa" id="XM_022816534">
    <property type="protein sequence ID" value="XP_022672269"/>
    <property type="gene ID" value="LOC111254988"/>
</dbReference>
<dbReference type="RefSeq" id="XP_022672271.1">
    <property type="nucleotide sequence ID" value="XM_022816536.1"/>
</dbReference>
<dbReference type="Pfam" id="PF13893">
    <property type="entry name" value="RRM_5"/>
    <property type="match status" value="1"/>
</dbReference>
<dbReference type="RefSeq" id="XP_022672258.1">
    <property type="nucleotide sequence ID" value="XM_022816523.1"/>
</dbReference>
<dbReference type="EnsemblMetazoa" id="XM_022816525">
    <property type="protein sequence ID" value="XP_022672260"/>
    <property type="gene ID" value="LOC111254988"/>
</dbReference>
<dbReference type="EnsemblMetazoa" id="XM_022816523">
    <property type="protein sequence ID" value="XP_022672258"/>
    <property type="gene ID" value="LOC111254988"/>
</dbReference>
<evidence type="ECO:0000259" key="5">
    <source>
        <dbReference type="PROSITE" id="PS50102"/>
    </source>
</evidence>
<dbReference type="RefSeq" id="XP_022672259.1">
    <property type="nucleotide sequence ID" value="XM_022816524.1"/>
</dbReference>
<dbReference type="RefSeq" id="XP_022672261.1">
    <property type="nucleotide sequence ID" value="XM_022816526.1"/>
</dbReference>
<dbReference type="RefSeq" id="XP_022672262.1">
    <property type="nucleotide sequence ID" value="XM_022816527.1"/>
</dbReference>
<dbReference type="CDD" id="cd12427">
    <property type="entry name" value="RRM4_hnRNPL_like"/>
    <property type="match status" value="1"/>
</dbReference>
<feature type="region of interest" description="Disordered" evidence="4">
    <location>
        <begin position="490"/>
        <end position="511"/>
    </location>
</feature>
<keyword evidence="1" id="KW-0677">Repeat</keyword>
<dbReference type="InterPro" id="IPR055204">
    <property type="entry name" value="HNRNPL_RRM"/>
</dbReference>
<dbReference type="KEGG" id="vde:111254988"/>
<organism evidence="6 7">
    <name type="scientific">Varroa destructor</name>
    <name type="common">Honeybee mite</name>
    <dbReference type="NCBI Taxonomy" id="109461"/>
    <lineage>
        <taxon>Eukaryota</taxon>
        <taxon>Metazoa</taxon>
        <taxon>Ecdysozoa</taxon>
        <taxon>Arthropoda</taxon>
        <taxon>Chelicerata</taxon>
        <taxon>Arachnida</taxon>
        <taxon>Acari</taxon>
        <taxon>Parasitiformes</taxon>
        <taxon>Mesostigmata</taxon>
        <taxon>Gamasina</taxon>
        <taxon>Dermanyssoidea</taxon>
        <taxon>Varroidae</taxon>
        <taxon>Varroa</taxon>
    </lineage>
</organism>
<dbReference type="FunFam" id="3.30.70.330:FF:000072">
    <property type="entry name" value="heterogeneous nuclear ribonucleoprotein L isoform X1"/>
    <property type="match status" value="1"/>
</dbReference>
<evidence type="ECO:0000256" key="3">
    <source>
        <dbReference type="PROSITE-ProRule" id="PRU00176"/>
    </source>
</evidence>
<dbReference type="Proteomes" id="UP000594260">
    <property type="component" value="Unplaced"/>
</dbReference>
<dbReference type="InterPro" id="IPR035979">
    <property type="entry name" value="RBD_domain_sf"/>
</dbReference>
<dbReference type="RefSeq" id="XP_022672265.1">
    <property type="nucleotide sequence ID" value="XM_022816530.1"/>
</dbReference>
<dbReference type="EnsemblMetazoa" id="XM_022816533">
    <property type="protein sequence ID" value="XP_022672268"/>
    <property type="gene ID" value="LOC111254988"/>
</dbReference>
<dbReference type="EnsemblMetazoa" id="XM_022816524">
    <property type="protein sequence ID" value="XP_022672259"/>
    <property type="gene ID" value="LOC111254988"/>
</dbReference>
<dbReference type="CDD" id="cd12424">
    <property type="entry name" value="RRM3_hnRNPL_like"/>
    <property type="match status" value="1"/>
</dbReference>
<dbReference type="GeneID" id="111254988"/>
<dbReference type="RefSeq" id="XP_022672254.1">
    <property type="nucleotide sequence ID" value="XM_022816519.1"/>
</dbReference>
<dbReference type="EnsemblMetazoa" id="XM_022816526">
    <property type="protein sequence ID" value="XP_022672261"/>
    <property type="gene ID" value="LOC111254988"/>
</dbReference>
<feature type="compositionally biased region" description="Polar residues" evidence="4">
    <location>
        <begin position="492"/>
        <end position="503"/>
    </location>
</feature>
<dbReference type="EnsemblMetazoa" id="XM_022816532">
    <property type="protein sequence ID" value="XP_022672267"/>
    <property type="gene ID" value="LOC111254988"/>
</dbReference>
<dbReference type="GO" id="GO:0003723">
    <property type="term" value="F:RNA binding"/>
    <property type="evidence" value="ECO:0007669"/>
    <property type="project" value="UniProtKB-UniRule"/>
</dbReference>
<keyword evidence="7" id="KW-1185">Reference proteome</keyword>
<dbReference type="FunCoup" id="A0A7M7KUS1">
    <property type="interactions" value="1734"/>
</dbReference>
<evidence type="ECO:0000313" key="6">
    <source>
        <dbReference type="EnsemblMetazoa" id="XP_022672268"/>
    </source>
</evidence>
<name>A0A7M7KUS1_VARDE</name>
<dbReference type="EnsemblMetazoa" id="XM_022816530">
    <property type="protein sequence ID" value="XP_022672265"/>
    <property type="gene ID" value="LOC111254988"/>
</dbReference>
<reference evidence="6" key="1">
    <citation type="submission" date="2021-01" db="UniProtKB">
        <authorList>
            <consortium name="EnsemblMetazoa"/>
        </authorList>
    </citation>
    <scope>IDENTIFICATION</scope>
</reference>
<dbReference type="RefSeq" id="XP_022672257.1">
    <property type="nucleotide sequence ID" value="XM_022816522.1"/>
</dbReference>
<evidence type="ECO:0000313" key="7">
    <source>
        <dbReference type="Proteomes" id="UP000594260"/>
    </source>
</evidence>
<dbReference type="PANTHER" id="PTHR15592">
    <property type="entry name" value="MATRIN 3/NUCLEAR PROTEIN 220-RELATED"/>
    <property type="match status" value="1"/>
</dbReference>
<dbReference type="OMA" id="FFGHEMQ"/>
<feature type="compositionally biased region" description="Gly residues" evidence="4">
    <location>
        <begin position="189"/>
        <end position="199"/>
    </location>
</feature>
<dbReference type="EnsemblMetazoa" id="XM_022816519">
    <property type="protein sequence ID" value="XP_022672254"/>
    <property type="gene ID" value="LOC111254988"/>
</dbReference>
<dbReference type="RefSeq" id="XP_022672267.1">
    <property type="nucleotide sequence ID" value="XM_022816532.1"/>
</dbReference>
<dbReference type="RefSeq" id="XP_022672264.1">
    <property type="nucleotide sequence ID" value="XM_022816529.1"/>
</dbReference>
<proteinExistence type="predicted"/>